<protein>
    <submittedName>
        <fullName evidence="2">Uncharacterized protein</fullName>
    </submittedName>
</protein>
<feature type="compositionally biased region" description="Basic and acidic residues" evidence="1">
    <location>
        <begin position="59"/>
        <end position="74"/>
    </location>
</feature>
<feature type="non-terminal residue" evidence="2">
    <location>
        <position position="198"/>
    </location>
</feature>
<feature type="non-terminal residue" evidence="2">
    <location>
        <position position="1"/>
    </location>
</feature>
<comment type="caution">
    <text evidence="2">The sequence shown here is derived from an EMBL/GenBank/DDBJ whole genome shotgun (WGS) entry which is preliminary data.</text>
</comment>
<gene>
    <name evidence="2" type="ORF">MNOR_LOCUS33075</name>
</gene>
<feature type="compositionally biased region" description="Acidic residues" evidence="1">
    <location>
        <begin position="100"/>
        <end position="109"/>
    </location>
</feature>
<accession>A0AAV2S7Q4</accession>
<reference evidence="2 3" key="1">
    <citation type="submission" date="2024-05" db="EMBL/GenBank/DDBJ databases">
        <authorList>
            <person name="Wallberg A."/>
        </authorList>
    </citation>
    <scope>NUCLEOTIDE SEQUENCE [LARGE SCALE GENOMIC DNA]</scope>
</reference>
<sequence length="198" mass="22935">LQLNKDKNEKSEDEDCGLKPPSGLKTRRVSFQETPEERSVGTRFSEDIEVIPPSTAENETQKIDSEEQLKKQNEDANDLSTRTNENNANVNLTNINKGENEDDSEDENSLDIDDEIDDALDEGYMGMECTLERGFSLNESAIARDMRYERYEELYIDYHPANSYSRYNPALKHLIPRRKQQKNSLEIKMSDIYCFICF</sequence>
<dbReference type="EMBL" id="CAXKWB010046601">
    <property type="protein sequence ID" value="CAL4163986.1"/>
    <property type="molecule type" value="Genomic_DNA"/>
</dbReference>
<organism evidence="2 3">
    <name type="scientific">Meganyctiphanes norvegica</name>
    <name type="common">Northern krill</name>
    <name type="synonym">Thysanopoda norvegica</name>
    <dbReference type="NCBI Taxonomy" id="48144"/>
    <lineage>
        <taxon>Eukaryota</taxon>
        <taxon>Metazoa</taxon>
        <taxon>Ecdysozoa</taxon>
        <taxon>Arthropoda</taxon>
        <taxon>Crustacea</taxon>
        <taxon>Multicrustacea</taxon>
        <taxon>Malacostraca</taxon>
        <taxon>Eumalacostraca</taxon>
        <taxon>Eucarida</taxon>
        <taxon>Euphausiacea</taxon>
        <taxon>Euphausiidae</taxon>
        <taxon>Meganyctiphanes</taxon>
    </lineage>
</organism>
<proteinExistence type="predicted"/>
<keyword evidence="3" id="KW-1185">Reference proteome</keyword>
<evidence type="ECO:0000313" key="2">
    <source>
        <dbReference type="EMBL" id="CAL4163986.1"/>
    </source>
</evidence>
<feature type="compositionally biased region" description="Basic and acidic residues" evidence="1">
    <location>
        <begin position="1"/>
        <end position="10"/>
    </location>
</feature>
<evidence type="ECO:0000256" key="1">
    <source>
        <dbReference type="SAM" id="MobiDB-lite"/>
    </source>
</evidence>
<dbReference type="AlphaFoldDB" id="A0AAV2S7Q4"/>
<feature type="region of interest" description="Disordered" evidence="1">
    <location>
        <begin position="1"/>
        <end position="109"/>
    </location>
</feature>
<feature type="compositionally biased region" description="Basic and acidic residues" evidence="1">
    <location>
        <begin position="35"/>
        <end position="46"/>
    </location>
</feature>
<evidence type="ECO:0000313" key="3">
    <source>
        <dbReference type="Proteomes" id="UP001497623"/>
    </source>
</evidence>
<name>A0AAV2S7Q4_MEGNR</name>
<dbReference type="Proteomes" id="UP001497623">
    <property type="component" value="Unassembled WGS sequence"/>
</dbReference>
<feature type="compositionally biased region" description="Low complexity" evidence="1">
    <location>
        <begin position="81"/>
        <end position="96"/>
    </location>
</feature>